<evidence type="ECO:0000256" key="4">
    <source>
        <dbReference type="ARBA" id="ARBA00022729"/>
    </source>
</evidence>
<dbReference type="InterPro" id="IPR029058">
    <property type="entry name" value="AB_hydrolase_fold"/>
</dbReference>
<reference evidence="8" key="1">
    <citation type="journal article" date="2023" name="IScience">
        <title>Live-bearing cockroach genome reveals convergent evolutionary mechanisms linked to viviparity in insects and beyond.</title>
        <authorList>
            <person name="Fouks B."/>
            <person name="Harrison M.C."/>
            <person name="Mikhailova A.A."/>
            <person name="Marchal E."/>
            <person name="English S."/>
            <person name="Carruthers M."/>
            <person name="Jennings E.C."/>
            <person name="Chiamaka E.L."/>
            <person name="Frigard R.A."/>
            <person name="Pippel M."/>
            <person name="Attardo G.M."/>
            <person name="Benoit J.B."/>
            <person name="Bornberg-Bauer E."/>
            <person name="Tobe S.S."/>
        </authorList>
    </citation>
    <scope>NUCLEOTIDE SEQUENCE</scope>
    <source>
        <strain evidence="8">Stay&amp;Tobe</strain>
    </source>
</reference>
<evidence type="ECO:0000256" key="7">
    <source>
        <dbReference type="RuleBase" id="RU361156"/>
    </source>
</evidence>
<dbReference type="SUPFAM" id="SSF53474">
    <property type="entry name" value="alpha/beta-Hydrolases"/>
    <property type="match status" value="1"/>
</dbReference>
<keyword evidence="5 7" id="KW-0378">Hydrolase</keyword>
<dbReference type="GO" id="GO:0006508">
    <property type="term" value="P:proteolysis"/>
    <property type="evidence" value="ECO:0007669"/>
    <property type="project" value="UniProtKB-KW"/>
</dbReference>
<dbReference type="PRINTS" id="PR00724">
    <property type="entry name" value="CRBOXYPTASEC"/>
</dbReference>
<dbReference type="PANTHER" id="PTHR11802">
    <property type="entry name" value="SERINE PROTEASE FAMILY S10 SERINE CARBOXYPEPTIDASE"/>
    <property type="match status" value="1"/>
</dbReference>
<comment type="similarity">
    <text evidence="1 7">Belongs to the peptidase S10 family.</text>
</comment>
<evidence type="ECO:0000256" key="2">
    <source>
        <dbReference type="ARBA" id="ARBA00022645"/>
    </source>
</evidence>
<evidence type="ECO:0000313" key="9">
    <source>
        <dbReference type="Proteomes" id="UP001233999"/>
    </source>
</evidence>
<dbReference type="Gene3D" id="3.40.50.1820">
    <property type="entry name" value="alpha/beta hydrolase"/>
    <property type="match status" value="1"/>
</dbReference>
<sequence>MKPSTVSLLLLMKLVVTCRASSITFYNEGQDVGSRLILTPYIESRQIEEGRQLSKVNGGPFPSNIHSYSGFFTVNTTYNSNLFFWFFPSEEAPNDAPLLLWLQGGPGSTSMFGLFTELGPFRLDGNLALVENPYSWHKNHSVLFIDNPVGTGFSFTESEAGYARDQFQIGNDLYSALVQFLTIFSEFQSVPLFIAGESYAGKYVPALALTIHQRKSTEPFKINLEGIAVGNGFTDPESTLHYSELVYQLGLVDTRGYEELQTMENNGREAIRKGRPIDAVKIYQSIQKVLRRTTNFSTMFNFIQDKEPDTIKDFQIFVNKPKVRKAIHVGNAIFDIHSSTVVSNLLFDFMTSLRPWLEEVLEHYRVLYYSGQLDIIVGYALSVRMYNNLDFSAAQIYRNASRVPWYVDGELAGYMKSAGKFTEVLVRNAGHMVPADQPKWALDLISRFTRDNLAGAYSPLSLSYDPRK</sequence>
<organism evidence="8 9">
    <name type="scientific">Diploptera punctata</name>
    <name type="common">Pacific beetle cockroach</name>
    <dbReference type="NCBI Taxonomy" id="6984"/>
    <lineage>
        <taxon>Eukaryota</taxon>
        <taxon>Metazoa</taxon>
        <taxon>Ecdysozoa</taxon>
        <taxon>Arthropoda</taxon>
        <taxon>Hexapoda</taxon>
        <taxon>Insecta</taxon>
        <taxon>Pterygota</taxon>
        <taxon>Neoptera</taxon>
        <taxon>Polyneoptera</taxon>
        <taxon>Dictyoptera</taxon>
        <taxon>Blattodea</taxon>
        <taxon>Blaberoidea</taxon>
        <taxon>Blaberidae</taxon>
        <taxon>Diplopterinae</taxon>
        <taxon>Diploptera</taxon>
    </lineage>
</organism>
<dbReference type="InterPro" id="IPR001563">
    <property type="entry name" value="Peptidase_S10"/>
</dbReference>
<evidence type="ECO:0000256" key="5">
    <source>
        <dbReference type="ARBA" id="ARBA00022801"/>
    </source>
</evidence>
<dbReference type="Proteomes" id="UP001233999">
    <property type="component" value="Unassembled WGS sequence"/>
</dbReference>
<reference evidence="8" key="2">
    <citation type="submission" date="2023-05" db="EMBL/GenBank/DDBJ databases">
        <authorList>
            <person name="Fouks B."/>
        </authorList>
    </citation>
    <scope>NUCLEOTIDE SEQUENCE</scope>
    <source>
        <strain evidence="8">Stay&amp;Tobe</strain>
        <tissue evidence="8">Testes</tissue>
    </source>
</reference>
<feature type="chain" id="PRO_5041766809" description="Carboxypeptidase" evidence="7">
    <location>
        <begin position="21"/>
        <end position="468"/>
    </location>
</feature>
<dbReference type="PROSITE" id="PS00560">
    <property type="entry name" value="CARBOXYPEPT_SER_HIS"/>
    <property type="match status" value="1"/>
</dbReference>
<keyword evidence="6" id="KW-0325">Glycoprotein</keyword>
<evidence type="ECO:0000313" key="8">
    <source>
        <dbReference type="EMBL" id="KAJ9586805.1"/>
    </source>
</evidence>
<evidence type="ECO:0000256" key="1">
    <source>
        <dbReference type="ARBA" id="ARBA00009431"/>
    </source>
</evidence>
<dbReference type="EC" id="3.4.16.-" evidence="7"/>
<evidence type="ECO:0000256" key="6">
    <source>
        <dbReference type="ARBA" id="ARBA00023180"/>
    </source>
</evidence>
<dbReference type="PROSITE" id="PS00131">
    <property type="entry name" value="CARBOXYPEPT_SER_SER"/>
    <property type="match status" value="1"/>
</dbReference>
<protein>
    <recommendedName>
        <fullName evidence="7">Carboxypeptidase</fullName>
        <ecNumber evidence="7">3.4.16.-</ecNumber>
    </recommendedName>
</protein>
<keyword evidence="3 7" id="KW-0645">Protease</keyword>
<dbReference type="InterPro" id="IPR033124">
    <property type="entry name" value="Ser_caboxypep_his_AS"/>
</dbReference>
<dbReference type="Pfam" id="PF00450">
    <property type="entry name" value="Peptidase_S10"/>
    <property type="match status" value="1"/>
</dbReference>
<feature type="signal peptide" evidence="7">
    <location>
        <begin position="1"/>
        <end position="20"/>
    </location>
</feature>
<name>A0AAD7ZTU8_DIPPU</name>
<accession>A0AAD7ZTU8</accession>
<keyword evidence="2 7" id="KW-0121">Carboxypeptidase</keyword>
<keyword evidence="4 7" id="KW-0732">Signal</keyword>
<dbReference type="InterPro" id="IPR018202">
    <property type="entry name" value="Ser_caboxypep_ser_AS"/>
</dbReference>
<dbReference type="PANTHER" id="PTHR11802:SF472">
    <property type="entry name" value="SERINE CARBOXYPEPTIDASE CPVL-RELATED"/>
    <property type="match status" value="1"/>
</dbReference>
<dbReference type="GO" id="GO:0004185">
    <property type="term" value="F:serine-type carboxypeptidase activity"/>
    <property type="evidence" value="ECO:0007669"/>
    <property type="project" value="UniProtKB-UniRule"/>
</dbReference>
<dbReference type="EMBL" id="JASPKZ010006837">
    <property type="protein sequence ID" value="KAJ9586805.1"/>
    <property type="molecule type" value="Genomic_DNA"/>
</dbReference>
<evidence type="ECO:0000256" key="3">
    <source>
        <dbReference type="ARBA" id="ARBA00022670"/>
    </source>
</evidence>
<keyword evidence="9" id="KW-1185">Reference proteome</keyword>
<gene>
    <name evidence="8" type="ORF">L9F63_019591</name>
</gene>
<dbReference type="AlphaFoldDB" id="A0AAD7ZTU8"/>
<comment type="caution">
    <text evidence="8">The sequence shown here is derived from an EMBL/GenBank/DDBJ whole genome shotgun (WGS) entry which is preliminary data.</text>
</comment>
<proteinExistence type="inferred from homology"/>